<dbReference type="GO" id="GO:0042026">
    <property type="term" value="P:protein refolding"/>
    <property type="evidence" value="ECO:0007669"/>
    <property type="project" value="TreeGrafter"/>
</dbReference>
<name>A0A0G1W981_9BACT</name>
<evidence type="ECO:0000313" key="11">
    <source>
        <dbReference type="Proteomes" id="UP000034224"/>
    </source>
</evidence>
<feature type="repeat" description="CXXCXGXG motif" evidence="6">
    <location>
        <begin position="157"/>
        <end position="164"/>
    </location>
</feature>
<accession>A0A0G1W981</accession>
<dbReference type="InterPro" id="IPR018253">
    <property type="entry name" value="DnaJ_domain_CS"/>
</dbReference>
<evidence type="ECO:0000256" key="2">
    <source>
        <dbReference type="ARBA" id="ARBA00022737"/>
    </source>
</evidence>
<dbReference type="SUPFAM" id="SSF46565">
    <property type="entry name" value="Chaperone J-domain"/>
    <property type="match status" value="1"/>
</dbReference>
<dbReference type="GO" id="GO:0009408">
    <property type="term" value="P:response to heat"/>
    <property type="evidence" value="ECO:0007669"/>
    <property type="project" value="InterPro"/>
</dbReference>
<dbReference type="HAMAP" id="MF_01152">
    <property type="entry name" value="DnaJ"/>
    <property type="match status" value="1"/>
</dbReference>
<dbReference type="Pfam" id="PF00684">
    <property type="entry name" value="DnaJ_CXXCXGXG"/>
    <property type="match status" value="1"/>
</dbReference>
<evidence type="ECO:0000256" key="6">
    <source>
        <dbReference type="HAMAP-Rule" id="MF_01152"/>
    </source>
</evidence>
<evidence type="ECO:0000256" key="7">
    <source>
        <dbReference type="PROSITE-ProRule" id="PRU00546"/>
    </source>
</evidence>
<dbReference type="Pfam" id="PF00226">
    <property type="entry name" value="DnaJ"/>
    <property type="match status" value="1"/>
</dbReference>
<dbReference type="SUPFAM" id="SSF57938">
    <property type="entry name" value="DnaJ/Hsp40 cysteine-rich domain"/>
    <property type="match status" value="1"/>
</dbReference>
<dbReference type="CDD" id="cd10719">
    <property type="entry name" value="DnaJ_zf"/>
    <property type="match status" value="1"/>
</dbReference>
<gene>
    <name evidence="6" type="primary">dnaJ</name>
    <name evidence="10" type="ORF">UY55_C0002G0183</name>
</gene>
<protein>
    <recommendedName>
        <fullName evidence="6">Chaperone protein DnaJ</fullName>
    </recommendedName>
</protein>
<feature type="binding site" evidence="6">
    <location>
        <position position="217"/>
    </location>
    <ligand>
        <name>Zn(2+)</name>
        <dbReference type="ChEBI" id="CHEBI:29105"/>
        <label>1</label>
    </ligand>
</feature>
<dbReference type="InterPro" id="IPR001305">
    <property type="entry name" value="HSP_DnaJ_Cys-rich_dom"/>
</dbReference>
<keyword evidence="2 6" id="KW-0677">Repeat</keyword>
<feature type="binding site" evidence="6">
    <location>
        <position position="160"/>
    </location>
    <ligand>
        <name>Zn(2+)</name>
        <dbReference type="ChEBI" id="CHEBI:29105"/>
        <label>1</label>
    </ligand>
</feature>
<organism evidence="10 11">
    <name type="scientific">Candidatus Jorgensenbacteria bacterium GW2011_GWB1_50_10</name>
    <dbReference type="NCBI Taxonomy" id="1618665"/>
    <lineage>
        <taxon>Bacteria</taxon>
        <taxon>Candidatus Joergenseniibacteriota</taxon>
    </lineage>
</organism>
<dbReference type="GO" id="GO:0005737">
    <property type="term" value="C:cytoplasm"/>
    <property type="evidence" value="ECO:0007669"/>
    <property type="project" value="UniProtKB-SubCell"/>
</dbReference>
<proteinExistence type="inferred from homology"/>
<feature type="binding site" evidence="6">
    <location>
        <position position="157"/>
    </location>
    <ligand>
        <name>Zn(2+)</name>
        <dbReference type="ChEBI" id="CHEBI:29105"/>
        <label>1</label>
    </ligand>
</feature>
<dbReference type="PANTHER" id="PTHR43096:SF52">
    <property type="entry name" value="DNAJ HOMOLOG 1, MITOCHONDRIAL-RELATED"/>
    <property type="match status" value="1"/>
</dbReference>
<evidence type="ECO:0000259" key="8">
    <source>
        <dbReference type="PROSITE" id="PS50076"/>
    </source>
</evidence>
<dbReference type="GO" id="GO:0006260">
    <property type="term" value="P:DNA replication"/>
    <property type="evidence" value="ECO:0007669"/>
    <property type="project" value="UniProtKB-KW"/>
</dbReference>
<evidence type="ECO:0000313" key="10">
    <source>
        <dbReference type="EMBL" id="KKW15125.1"/>
    </source>
</evidence>
<dbReference type="GO" id="GO:0031072">
    <property type="term" value="F:heat shock protein binding"/>
    <property type="evidence" value="ECO:0007669"/>
    <property type="project" value="InterPro"/>
</dbReference>
<dbReference type="Pfam" id="PF01556">
    <property type="entry name" value="DnaJ_C"/>
    <property type="match status" value="1"/>
</dbReference>
<feature type="binding site" evidence="6">
    <location>
        <position position="203"/>
    </location>
    <ligand>
        <name>Zn(2+)</name>
        <dbReference type="ChEBI" id="CHEBI:29105"/>
        <label>2</label>
    </ligand>
</feature>
<dbReference type="GO" id="GO:0051082">
    <property type="term" value="F:unfolded protein binding"/>
    <property type="evidence" value="ECO:0007669"/>
    <property type="project" value="UniProtKB-UniRule"/>
</dbReference>
<dbReference type="GO" id="GO:0005524">
    <property type="term" value="F:ATP binding"/>
    <property type="evidence" value="ECO:0007669"/>
    <property type="project" value="InterPro"/>
</dbReference>
<feature type="zinc finger region" description="CR-type" evidence="7">
    <location>
        <begin position="144"/>
        <end position="226"/>
    </location>
</feature>
<dbReference type="InterPro" id="IPR036410">
    <property type="entry name" value="HSP_DnaJ_Cys-rich_dom_sf"/>
</dbReference>
<dbReference type="InterPro" id="IPR002939">
    <property type="entry name" value="DnaJ_C"/>
</dbReference>
<feature type="domain" description="J" evidence="8">
    <location>
        <begin position="4"/>
        <end position="66"/>
    </location>
</feature>
<dbReference type="InterPro" id="IPR008971">
    <property type="entry name" value="HSP40/DnaJ_pept-bd"/>
</dbReference>
<dbReference type="AlphaFoldDB" id="A0A0G1W981"/>
<keyword evidence="6" id="KW-0235">DNA replication</keyword>
<dbReference type="FunFam" id="2.60.260.20:FF:000013">
    <property type="entry name" value="DnaJ subfamily B member 11"/>
    <property type="match status" value="1"/>
</dbReference>
<dbReference type="InterPro" id="IPR012724">
    <property type="entry name" value="DnaJ"/>
</dbReference>
<feature type="binding site" evidence="6">
    <location>
        <position position="214"/>
    </location>
    <ligand>
        <name>Zn(2+)</name>
        <dbReference type="ChEBI" id="CHEBI:29105"/>
        <label>1</label>
    </ligand>
</feature>
<dbReference type="CDD" id="cd06257">
    <property type="entry name" value="DnaJ"/>
    <property type="match status" value="1"/>
</dbReference>
<sequence length="367" mass="40780">MADDYYKILGVTKEASEEEIKKAYRRLAHKYHPDKSGGDGERFKKINEAYQVLSNKEKRSQYDRFGRVFSEGGGFSAEGGPASGWGGFPGFNWSSDFGDEMFDWGDVFDSFFSQFKGGVRRQTYTAGSDVEVRQEITLEEAFRGLRKKISFRTNLACKECGGLGYDKAKGLISCSVCQGRGEIKEQKKTFFGNFAQIKTCPTCFGRGEMPNSSCPVCGGVGRISGLREVSINVNAGVEDGQLIKVPGAGEDGERGGKAGDLYVVINVKSHPIFSRQRNDLFITVETRLTDAMLGKEIKFKDISGEHFAVRVPPDFDFKEKLRVPERGMPVFGMSGKRGDLYVSFSLKTPKRLSVKAKKLLEDLDKEL</sequence>
<keyword evidence="5 6" id="KW-0143">Chaperone</keyword>
<comment type="function">
    <text evidence="6">Participates actively in the response to hyperosmotic and heat shock by preventing the aggregation of stress-denatured proteins and by disaggregating proteins, also in an autonomous, DnaK-independent fashion. Unfolded proteins bind initially to DnaJ; upon interaction with the DnaJ-bound protein, DnaK hydrolyzes its bound ATP, resulting in the formation of a stable complex. GrpE releases ADP from DnaK; ATP binding to DnaK triggers the release of the substrate protein, thus completing the reaction cycle. Several rounds of ATP-dependent interactions between DnaJ, DnaK and GrpE are required for fully efficient folding. Also involved, together with DnaK and GrpE, in the DNA replication of plasmids through activation of initiation proteins.</text>
</comment>
<dbReference type="PANTHER" id="PTHR43096">
    <property type="entry name" value="DNAJ HOMOLOG 1, MITOCHONDRIAL-RELATED"/>
    <property type="match status" value="1"/>
</dbReference>
<evidence type="ECO:0000256" key="4">
    <source>
        <dbReference type="ARBA" id="ARBA00022833"/>
    </source>
</evidence>
<dbReference type="Gene3D" id="2.10.230.10">
    <property type="entry name" value="Heat shock protein DnaJ, cysteine-rich domain"/>
    <property type="match status" value="1"/>
</dbReference>
<keyword evidence="1 6" id="KW-0479">Metal-binding</keyword>
<dbReference type="Gene3D" id="1.10.287.110">
    <property type="entry name" value="DnaJ domain"/>
    <property type="match status" value="1"/>
</dbReference>
<dbReference type="InterPro" id="IPR001623">
    <property type="entry name" value="DnaJ_domain"/>
</dbReference>
<keyword evidence="4 6" id="KW-0862">Zinc</keyword>
<evidence type="ECO:0000256" key="5">
    <source>
        <dbReference type="ARBA" id="ARBA00023186"/>
    </source>
</evidence>
<dbReference type="PROSITE" id="PS51188">
    <property type="entry name" value="ZF_CR"/>
    <property type="match status" value="1"/>
</dbReference>
<keyword evidence="3 6" id="KW-0863">Zinc-finger</keyword>
<dbReference type="InterPro" id="IPR036869">
    <property type="entry name" value="J_dom_sf"/>
</dbReference>
<comment type="subunit">
    <text evidence="6">Homodimer.</text>
</comment>
<dbReference type="PATRIC" id="fig|1618665.3.peg.469"/>
<dbReference type="SUPFAM" id="SSF49493">
    <property type="entry name" value="HSP40/DnaJ peptide-binding domain"/>
    <property type="match status" value="2"/>
</dbReference>
<dbReference type="PRINTS" id="PR00625">
    <property type="entry name" value="JDOMAIN"/>
</dbReference>
<keyword evidence="6" id="KW-0963">Cytoplasm</keyword>
<comment type="caution">
    <text evidence="10">The sequence shown here is derived from an EMBL/GenBank/DDBJ whole genome shotgun (WGS) entry which is preliminary data.</text>
</comment>
<comment type="subcellular location">
    <subcellularLocation>
        <location evidence="6">Cytoplasm</location>
    </subcellularLocation>
</comment>
<dbReference type="CDD" id="cd10747">
    <property type="entry name" value="DnaJ_C"/>
    <property type="match status" value="1"/>
</dbReference>
<keyword evidence="6" id="KW-0346">Stress response</keyword>
<dbReference type="EMBL" id="LCQK01000002">
    <property type="protein sequence ID" value="KKW15125.1"/>
    <property type="molecule type" value="Genomic_DNA"/>
</dbReference>
<reference evidence="10 11" key="1">
    <citation type="journal article" date="2015" name="Nature">
        <title>rRNA introns, odd ribosomes, and small enigmatic genomes across a large radiation of phyla.</title>
        <authorList>
            <person name="Brown C.T."/>
            <person name="Hug L.A."/>
            <person name="Thomas B.C."/>
            <person name="Sharon I."/>
            <person name="Castelle C.J."/>
            <person name="Singh A."/>
            <person name="Wilkins M.J."/>
            <person name="Williams K.H."/>
            <person name="Banfield J.F."/>
        </authorList>
    </citation>
    <scope>NUCLEOTIDE SEQUENCE [LARGE SCALE GENOMIC DNA]</scope>
</reference>
<feature type="binding site" evidence="6">
    <location>
        <position position="177"/>
    </location>
    <ligand>
        <name>Zn(2+)</name>
        <dbReference type="ChEBI" id="CHEBI:29105"/>
        <label>2</label>
    </ligand>
</feature>
<feature type="repeat" description="CXXCXGXG motif" evidence="6">
    <location>
        <begin position="200"/>
        <end position="207"/>
    </location>
</feature>
<dbReference type="Gene3D" id="2.60.260.20">
    <property type="entry name" value="Urease metallochaperone UreE, N-terminal domain"/>
    <property type="match status" value="2"/>
</dbReference>
<feature type="repeat" description="CXXCXGXG motif" evidence="6">
    <location>
        <begin position="214"/>
        <end position="221"/>
    </location>
</feature>
<dbReference type="PROSITE" id="PS00636">
    <property type="entry name" value="DNAJ_1"/>
    <property type="match status" value="1"/>
</dbReference>
<evidence type="ECO:0000256" key="3">
    <source>
        <dbReference type="ARBA" id="ARBA00022771"/>
    </source>
</evidence>
<feature type="repeat" description="CXXCXGXG motif" evidence="6">
    <location>
        <begin position="174"/>
        <end position="181"/>
    </location>
</feature>
<feature type="binding site" evidence="6">
    <location>
        <position position="174"/>
    </location>
    <ligand>
        <name>Zn(2+)</name>
        <dbReference type="ChEBI" id="CHEBI:29105"/>
        <label>2</label>
    </ligand>
</feature>
<comment type="similarity">
    <text evidence="6">Belongs to the DnaJ family.</text>
</comment>
<feature type="domain" description="CR-type" evidence="9">
    <location>
        <begin position="144"/>
        <end position="226"/>
    </location>
</feature>
<comment type="cofactor">
    <cofactor evidence="6">
        <name>Zn(2+)</name>
        <dbReference type="ChEBI" id="CHEBI:29105"/>
    </cofactor>
    <text evidence="6">Binds 2 Zn(2+) ions per monomer.</text>
</comment>
<dbReference type="STRING" id="1618665.UY55_C0002G0183"/>
<feature type="binding site" evidence="6">
    <location>
        <position position="200"/>
    </location>
    <ligand>
        <name>Zn(2+)</name>
        <dbReference type="ChEBI" id="CHEBI:29105"/>
        <label>2</label>
    </ligand>
</feature>
<dbReference type="GO" id="GO:0008270">
    <property type="term" value="F:zinc ion binding"/>
    <property type="evidence" value="ECO:0007669"/>
    <property type="project" value="UniProtKB-UniRule"/>
</dbReference>
<dbReference type="SMART" id="SM00271">
    <property type="entry name" value="DnaJ"/>
    <property type="match status" value="1"/>
</dbReference>
<evidence type="ECO:0000259" key="9">
    <source>
        <dbReference type="PROSITE" id="PS51188"/>
    </source>
</evidence>
<dbReference type="Proteomes" id="UP000034224">
    <property type="component" value="Unassembled WGS sequence"/>
</dbReference>
<dbReference type="PROSITE" id="PS50076">
    <property type="entry name" value="DNAJ_2"/>
    <property type="match status" value="1"/>
</dbReference>
<comment type="domain">
    <text evidence="6">The J domain is necessary and sufficient to stimulate DnaK ATPase activity. Zinc center 1 plays an important role in the autonomous, DnaK-independent chaperone activity of DnaJ. Zinc center 2 is essential for interaction with DnaK and for DnaJ activity.</text>
</comment>
<evidence type="ECO:0000256" key="1">
    <source>
        <dbReference type="ARBA" id="ARBA00022723"/>
    </source>
</evidence>